<dbReference type="InterPro" id="IPR009057">
    <property type="entry name" value="Homeodomain-like_sf"/>
</dbReference>
<evidence type="ECO:0000256" key="1">
    <source>
        <dbReference type="ARBA" id="ARBA00023125"/>
    </source>
</evidence>
<evidence type="ECO:0000313" key="5">
    <source>
        <dbReference type="Proteomes" id="UP001470288"/>
    </source>
</evidence>
<evidence type="ECO:0000313" key="4">
    <source>
        <dbReference type="EMBL" id="MEQ2578164.1"/>
    </source>
</evidence>
<dbReference type="PANTHER" id="PTHR43479">
    <property type="entry name" value="ACREF/ENVCD OPERON REPRESSOR-RELATED"/>
    <property type="match status" value="1"/>
</dbReference>
<proteinExistence type="predicted"/>
<evidence type="ECO:0000259" key="3">
    <source>
        <dbReference type="PROSITE" id="PS50977"/>
    </source>
</evidence>
<dbReference type="RefSeq" id="WP_349143994.1">
    <property type="nucleotide sequence ID" value="NZ_JBBMFC010000006.1"/>
</dbReference>
<dbReference type="Pfam" id="PF00440">
    <property type="entry name" value="TetR_N"/>
    <property type="match status" value="1"/>
</dbReference>
<dbReference type="InterPro" id="IPR050624">
    <property type="entry name" value="HTH-type_Tx_Regulator"/>
</dbReference>
<name>A0ABV1HZ09_9FIRM</name>
<accession>A0ABV1HZ09</accession>
<keyword evidence="1 2" id="KW-0238">DNA-binding</keyword>
<feature type="DNA-binding region" description="H-T-H motif" evidence="2">
    <location>
        <begin position="43"/>
        <end position="62"/>
    </location>
</feature>
<dbReference type="Gene3D" id="1.10.357.10">
    <property type="entry name" value="Tetracycline Repressor, domain 2"/>
    <property type="match status" value="1"/>
</dbReference>
<keyword evidence="5" id="KW-1185">Reference proteome</keyword>
<organism evidence="4 5">
    <name type="scientific">Hominiventricola aquisgranensis</name>
    <dbReference type="NCBI Taxonomy" id="3133164"/>
    <lineage>
        <taxon>Bacteria</taxon>
        <taxon>Bacillati</taxon>
        <taxon>Bacillota</taxon>
        <taxon>Clostridia</taxon>
        <taxon>Lachnospirales</taxon>
        <taxon>Lachnospiraceae</taxon>
        <taxon>Hominiventricola</taxon>
    </lineage>
</organism>
<dbReference type="PANTHER" id="PTHR43479:SF11">
    <property type="entry name" value="ACREF_ENVCD OPERON REPRESSOR-RELATED"/>
    <property type="match status" value="1"/>
</dbReference>
<dbReference type="SUPFAM" id="SSF46689">
    <property type="entry name" value="Homeodomain-like"/>
    <property type="match status" value="1"/>
</dbReference>
<dbReference type="Proteomes" id="UP001470288">
    <property type="component" value="Unassembled WGS sequence"/>
</dbReference>
<comment type="caution">
    <text evidence="4">The sequence shown here is derived from an EMBL/GenBank/DDBJ whole genome shotgun (WGS) entry which is preliminary data.</text>
</comment>
<dbReference type="EMBL" id="JBBMFC010000006">
    <property type="protein sequence ID" value="MEQ2578164.1"/>
    <property type="molecule type" value="Genomic_DNA"/>
</dbReference>
<dbReference type="PROSITE" id="PS50977">
    <property type="entry name" value="HTH_TETR_2"/>
    <property type="match status" value="1"/>
</dbReference>
<dbReference type="Pfam" id="PF14278">
    <property type="entry name" value="TetR_C_8"/>
    <property type="match status" value="1"/>
</dbReference>
<dbReference type="InterPro" id="IPR039532">
    <property type="entry name" value="TetR_C_Firmicutes"/>
</dbReference>
<feature type="domain" description="HTH tetR-type" evidence="3">
    <location>
        <begin position="20"/>
        <end position="80"/>
    </location>
</feature>
<protein>
    <submittedName>
        <fullName evidence="4">TetR/AcrR family transcriptional regulator</fullName>
    </submittedName>
</protein>
<sequence>MNRKDEDKFVDQEKTQKKNTMTKECIFTALLILMEQKTYEEITITDIAKRAGVSRMSYYRLYRSKDDILIQHFNEIFAELLNEIKNTEGISKYQFSLLIFQQAKENERLLKAVLRAKLYEMVLKCFIQYCSYLVEKIFGQDQGLDPVTADYLIYEEAGRFSLLLLRWVERGMKESPEKMAKMMEQIEVNLTK</sequence>
<gene>
    <name evidence="4" type="ORF">WMO62_04795</name>
</gene>
<evidence type="ECO:0000256" key="2">
    <source>
        <dbReference type="PROSITE-ProRule" id="PRU00335"/>
    </source>
</evidence>
<dbReference type="InterPro" id="IPR001647">
    <property type="entry name" value="HTH_TetR"/>
</dbReference>
<reference evidence="4 5" key="1">
    <citation type="submission" date="2024-03" db="EMBL/GenBank/DDBJ databases">
        <title>Human intestinal bacterial collection.</title>
        <authorList>
            <person name="Pauvert C."/>
            <person name="Hitch T.C.A."/>
            <person name="Clavel T."/>
        </authorList>
    </citation>
    <scope>NUCLEOTIDE SEQUENCE [LARGE SCALE GENOMIC DNA]</scope>
    <source>
        <strain evidence="4 5">CLA-AA-H78B</strain>
    </source>
</reference>